<evidence type="ECO:0000313" key="2">
    <source>
        <dbReference type="EMBL" id="KFL32583.1"/>
    </source>
</evidence>
<feature type="transmembrane region" description="Helical" evidence="1">
    <location>
        <begin position="75"/>
        <end position="94"/>
    </location>
</feature>
<organism evidence="2 3">
    <name type="scientific">Devosia riboflavina</name>
    <dbReference type="NCBI Taxonomy" id="46914"/>
    <lineage>
        <taxon>Bacteria</taxon>
        <taxon>Pseudomonadati</taxon>
        <taxon>Pseudomonadota</taxon>
        <taxon>Alphaproteobacteria</taxon>
        <taxon>Hyphomicrobiales</taxon>
        <taxon>Devosiaceae</taxon>
        <taxon>Devosia</taxon>
    </lineage>
</organism>
<dbReference type="Proteomes" id="UP000028981">
    <property type="component" value="Unassembled WGS sequence"/>
</dbReference>
<dbReference type="OrthoDB" id="7629687at2"/>
<evidence type="ECO:0008006" key="4">
    <source>
        <dbReference type="Google" id="ProtNLM"/>
    </source>
</evidence>
<evidence type="ECO:0000313" key="3">
    <source>
        <dbReference type="Proteomes" id="UP000028981"/>
    </source>
</evidence>
<reference evidence="2 3" key="1">
    <citation type="submission" date="2014-08" db="EMBL/GenBank/DDBJ databases">
        <authorList>
            <person name="Hassan Y.I."/>
            <person name="Lepp D."/>
            <person name="Zhou T."/>
        </authorList>
    </citation>
    <scope>NUCLEOTIDE SEQUENCE [LARGE SCALE GENOMIC DNA]</scope>
    <source>
        <strain evidence="2 3">IFO13584</strain>
    </source>
</reference>
<proteinExistence type="predicted"/>
<sequence length="132" mass="14957">MSGHPDRRFVTVAAISTAFFLSSSFAISWLDESGAVPAHWLWLAAILPIAALLVPLWALWRYLWELDEYLRSIQLKGIYFGLTVLLVLVTGWGYAELYVDAPRLPIFWLNPIYWLAYAAGAMFFSVSGSLQR</sequence>
<keyword evidence="1" id="KW-0472">Membrane</keyword>
<dbReference type="STRING" id="46914.JP75_03305"/>
<dbReference type="EMBL" id="JQGC01000002">
    <property type="protein sequence ID" value="KFL32583.1"/>
    <property type="molecule type" value="Genomic_DNA"/>
</dbReference>
<name>A0A087M6T0_9HYPH</name>
<keyword evidence="1" id="KW-1133">Transmembrane helix</keyword>
<evidence type="ECO:0000256" key="1">
    <source>
        <dbReference type="SAM" id="Phobius"/>
    </source>
</evidence>
<gene>
    <name evidence="2" type="ORF">JP75_03305</name>
</gene>
<accession>A0A087M6T0</accession>
<comment type="caution">
    <text evidence="2">The sequence shown here is derived from an EMBL/GenBank/DDBJ whole genome shotgun (WGS) entry which is preliminary data.</text>
</comment>
<protein>
    <recommendedName>
        <fullName evidence="4">Transmembrane protein</fullName>
    </recommendedName>
</protein>
<feature type="transmembrane region" description="Helical" evidence="1">
    <location>
        <begin position="42"/>
        <end position="63"/>
    </location>
</feature>
<keyword evidence="1" id="KW-0812">Transmembrane</keyword>
<dbReference type="RefSeq" id="WP_035079094.1">
    <property type="nucleotide sequence ID" value="NZ_JQGC01000002.1"/>
</dbReference>
<keyword evidence="3" id="KW-1185">Reference proteome</keyword>
<feature type="transmembrane region" description="Helical" evidence="1">
    <location>
        <begin position="106"/>
        <end position="126"/>
    </location>
</feature>
<dbReference type="AlphaFoldDB" id="A0A087M6T0"/>